<protein>
    <submittedName>
        <fullName evidence="1">Uncharacterized protein</fullName>
    </submittedName>
</protein>
<sequence>MDRRLYARKSTIDLWGMCPMESRAKSSQPFCWKPYCQEHTDHQMNRNLNFNLVENHLLMSSHHVSTGLSAQTYQNFSFGVSMVSMDPPTPLSLSLSHSP</sequence>
<keyword evidence="2" id="KW-1185">Reference proteome</keyword>
<accession>A0A9Q0P081</accession>
<proteinExistence type="predicted"/>
<organism evidence="1 2">
    <name type="scientific">Salix purpurea</name>
    <name type="common">Purple osier willow</name>
    <dbReference type="NCBI Taxonomy" id="77065"/>
    <lineage>
        <taxon>Eukaryota</taxon>
        <taxon>Viridiplantae</taxon>
        <taxon>Streptophyta</taxon>
        <taxon>Embryophyta</taxon>
        <taxon>Tracheophyta</taxon>
        <taxon>Spermatophyta</taxon>
        <taxon>Magnoliopsida</taxon>
        <taxon>eudicotyledons</taxon>
        <taxon>Gunneridae</taxon>
        <taxon>Pentapetalae</taxon>
        <taxon>rosids</taxon>
        <taxon>fabids</taxon>
        <taxon>Malpighiales</taxon>
        <taxon>Salicaceae</taxon>
        <taxon>Saliceae</taxon>
        <taxon>Salix</taxon>
    </lineage>
</organism>
<evidence type="ECO:0000313" key="1">
    <source>
        <dbReference type="EMBL" id="KAJ6679186.1"/>
    </source>
</evidence>
<dbReference type="AlphaFoldDB" id="A0A9Q0P081"/>
<dbReference type="EMBL" id="JAPFFK010000020">
    <property type="protein sequence ID" value="KAJ6679186.1"/>
    <property type="molecule type" value="Genomic_DNA"/>
</dbReference>
<reference evidence="1" key="1">
    <citation type="submission" date="2022-11" db="EMBL/GenBank/DDBJ databases">
        <authorList>
            <person name="Hyden B.L."/>
            <person name="Feng K."/>
            <person name="Yates T."/>
            <person name="Jawdy S."/>
            <person name="Smart L.B."/>
            <person name="Muchero W."/>
        </authorList>
    </citation>
    <scope>NUCLEOTIDE SEQUENCE</scope>
    <source>
        <tissue evidence="1">Shoot tip</tissue>
    </source>
</reference>
<evidence type="ECO:0000313" key="2">
    <source>
        <dbReference type="Proteomes" id="UP001151532"/>
    </source>
</evidence>
<gene>
    <name evidence="1" type="ORF">OIU79_019028</name>
</gene>
<name>A0A9Q0P081_SALPP</name>
<dbReference type="Proteomes" id="UP001151532">
    <property type="component" value="Chromosome 14"/>
</dbReference>
<reference evidence="1" key="2">
    <citation type="journal article" date="2023" name="Int. J. Mol. Sci.">
        <title>De Novo Assembly and Annotation of 11 Diverse Shrub Willow (Salix) Genomes Reveals Novel Gene Organization in Sex-Linked Regions.</title>
        <authorList>
            <person name="Hyden B."/>
            <person name="Feng K."/>
            <person name="Yates T.B."/>
            <person name="Jawdy S."/>
            <person name="Cereghino C."/>
            <person name="Smart L.B."/>
            <person name="Muchero W."/>
        </authorList>
    </citation>
    <scope>NUCLEOTIDE SEQUENCE</scope>
    <source>
        <tissue evidence="1">Shoot tip</tissue>
    </source>
</reference>
<comment type="caution">
    <text evidence="1">The sequence shown here is derived from an EMBL/GenBank/DDBJ whole genome shotgun (WGS) entry which is preliminary data.</text>
</comment>